<gene>
    <name evidence="5" type="ORF">BaRGS_00037776</name>
</gene>
<dbReference type="InterPro" id="IPR011989">
    <property type="entry name" value="ARM-like"/>
</dbReference>
<dbReference type="Gene3D" id="1.25.40.20">
    <property type="entry name" value="Ankyrin repeat-containing domain"/>
    <property type="match status" value="1"/>
</dbReference>
<dbReference type="InterPro" id="IPR036770">
    <property type="entry name" value="Ankyrin_rpt-contain_sf"/>
</dbReference>
<evidence type="ECO:0000256" key="1">
    <source>
        <dbReference type="ARBA" id="ARBA00022737"/>
    </source>
</evidence>
<evidence type="ECO:0000313" key="5">
    <source>
        <dbReference type="EMBL" id="KAK7465037.1"/>
    </source>
</evidence>
<dbReference type="SUPFAM" id="SSF48403">
    <property type="entry name" value="Ankyrin repeat"/>
    <property type="match status" value="1"/>
</dbReference>
<proteinExistence type="predicted"/>
<organism evidence="5 6">
    <name type="scientific">Batillaria attramentaria</name>
    <dbReference type="NCBI Taxonomy" id="370345"/>
    <lineage>
        <taxon>Eukaryota</taxon>
        <taxon>Metazoa</taxon>
        <taxon>Spiralia</taxon>
        <taxon>Lophotrochozoa</taxon>
        <taxon>Mollusca</taxon>
        <taxon>Gastropoda</taxon>
        <taxon>Caenogastropoda</taxon>
        <taxon>Sorbeoconcha</taxon>
        <taxon>Cerithioidea</taxon>
        <taxon>Batillariidae</taxon>
        <taxon>Batillaria</taxon>
    </lineage>
</organism>
<name>A0ABD0J7M8_9CAEN</name>
<dbReference type="AlphaFoldDB" id="A0ABD0J7M8"/>
<reference evidence="5 6" key="1">
    <citation type="journal article" date="2023" name="Sci. Data">
        <title>Genome assembly of the Korean intertidal mud-creeper Batillaria attramentaria.</title>
        <authorList>
            <person name="Patra A.K."/>
            <person name="Ho P.T."/>
            <person name="Jun S."/>
            <person name="Lee S.J."/>
            <person name="Kim Y."/>
            <person name="Won Y.J."/>
        </authorList>
    </citation>
    <scope>NUCLEOTIDE SEQUENCE [LARGE SCALE GENOMIC DNA]</scope>
    <source>
        <strain evidence="5">Wonlab-2016</strain>
    </source>
</reference>
<dbReference type="Proteomes" id="UP001519460">
    <property type="component" value="Unassembled WGS sequence"/>
</dbReference>
<evidence type="ECO:0000259" key="3">
    <source>
        <dbReference type="Pfam" id="PF23744"/>
    </source>
</evidence>
<dbReference type="InterPro" id="IPR056593">
    <property type="entry name" value="ANK_LRRK2"/>
</dbReference>
<keyword evidence="6" id="KW-1185">Reference proteome</keyword>
<dbReference type="InterPro" id="IPR056597">
    <property type="entry name" value="ARM_LRRK2"/>
</dbReference>
<evidence type="ECO:0000259" key="4">
    <source>
        <dbReference type="Pfam" id="PF23745"/>
    </source>
</evidence>
<comment type="caution">
    <text evidence="5">The sequence shown here is derived from an EMBL/GenBank/DDBJ whole genome shotgun (WGS) entry which is preliminary data.</text>
</comment>
<dbReference type="Pfam" id="PF23744">
    <property type="entry name" value="ARM_LRRK2"/>
    <property type="match status" value="2"/>
</dbReference>
<feature type="region of interest" description="Disordered" evidence="2">
    <location>
        <begin position="1"/>
        <end position="20"/>
    </location>
</feature>
<feature type="domain" description="LRRK2 ARM repeat" evidence="3">
    <location>
        <begin position="71"/>
        <end position="450"/>
    </location>
</feature>
<dbReference type="InterPro" id="IPR016024">
    <property type="entry name" value="ARM-type_fold"/>
</dbReference>
<accession>A0ABD0J7M8</accession>
<dbReference type="InterPro" id="IPR002110">
    <property type="entry name" value="Ankyrin_rpt"/>
</dbReference>
<keyword evidence="1" id="KW-0677">Repeat</keyword>
<protein>
    <submittedName>
        <fullName evidence="5">Uncharacterized protein</fullName>
    </submittedName>
</protein>
<dbReference type="Pfam" id="PF23745">
    <property type="entry name" value="ANK_LRRK2"/>
    <property type="match status" value="1"/>
</dbReference>
<dbReference type="SMART" id="SM00248">
    <property type="entry name" value="ANK"/>
    <property type="match status" value="2"/>
</dbReference>
<feature type="domain" description="LRRK2 ANK repeat" evidence="4">
    <location>
        <begin position="664"/>
        <end position="781"/>
    </location>
</feature>
<dbReference type="PANTHER" id="PTHR22895">
    <property type="entry name" value="ARMADILLO REPEAT-CONTAINING PROTEIN 6"/>
    <property type="match status" value="1"/>
</dbReference>
<evidence type="ECO:0000256" key="2">
    <source>
        <dbReference type="SAM" id="MobiDB-lite"/>
    </source>
</evidence>
<dbReference type="PANTHER" id="PTHR22895:SF0">
    <property type="entry name" value="ARMADILLO REPEAT-CONTAINING PROTEIN 6"/>
    <property type="match status" value="1"/>
</dbReference>
<dbReference type="Gene3D" id="1.25.10.10">
    <property type="entry name" value="Leucine-rich Repeat Variant"/>
    <property type="match status" value="1"/>
</dbReference>
<dbReference type="SUPFAM" id="SSF48371">
    <property type="entry name" value="ARM repeat"/>
    <property type="match status" value="2"/>
</dbReference>
<dbReference type="EMBL" id="JACVVK020000580">
    <property type="protein sequence ID" value="KAK7465037.1"/>
    <property type="molecule type" value="Genomic_DNA"/>
</dbReference>
<evidence type="ECO:0000313" key="6">
    <source>
        <dbReference type="Proteomes" id="UP001519460"/>
    </source>
</evidence>
<feature type="domain" description="LRRK2 ARM repeat" evidence="3">
    <location>
        <begin position="498"/>
        <end position="618"/>
    </location>
</feature>
<sequence>MVDVEVVDSGRWSPKPGESSGLMEAKEVEHLLRTLRQSWEHDELKQALTRVQELFPTLLLDLNNNNKKSALAPCQFEQNCVHGAVLETMEHMRSYLDIQQMGLQLLSTFIGISEDILFDMQETSFITLLVRILLDNTSDLTVQMHGMKILSKLLSPDDVRIHLNLANKIQLVEVITKDIATYMDNCDLLVHTLVSLAILLSGDKALQEQFSSHHLDLFLEMLFDHTADMTLVLKCFRLLHILASTASVRPVLVQRGVLPRVYHCMKVWQAEVCVVEHCVHLLMLLCQEGARSGALADAPVRKELVDKGIIMETLVPEMMSKADSADLQLYGLTIFNHTVEKLLRWWEELGPAGEVDVGSQWLKVIYMAMARQMAHEDVQVMACRSLAKLLEYKPDVYMWIGEGSDEKQDPVHTLCLGAILMYEYNADVFTAAASAIFYLTADNDTLCEIMWEKNTEHHKEVVARYDGDVLKLLATVLTDHPKKGSIQTEAIITIACLADIDMIRHQCFVLHVHKLILQAMDTFPGDDVLQEASIEALAVLGGAASGAEVLHSLNAVNKILLCLKRFTYNINIQKKGLMAIQVLVDPRLLQSATTCSDLVDVLKTAMHNFPDKVTLQKEAVVAMQILAERGLDGEKRGQHSLMSEMLVDHRCHELLFHICEIFDDDEGLHDLASECLYVIGIEQDLKSRMLVAACSKGYISGVECLIEIGAEVNTGQGEDTPLYCAVKNRDTNMVRLLLRQEIRDVQGPLKLSLKQESHEITGMLLSLIGQDREMGKLLWGGYGLHDLRPEWLLPSLSANNTQHAYSSESESSGCLDIKCIR</sequence>